<evidence type="ECO:0000256" key="2">
    <source>
        <dbReference type="ARBA" id="ARBA00005558"/>
    </source>
</evidence>
<feature type="domain" description="Gp5/Type VI secretion system Vgr C-terminal trimerisation" evidence="6">
    <location>
        <begin position="527"/>
        <end position="639"/>
    </location>
</feature>
<evidence type="ECO:0000256" key="3">
    <source>
        <dbReference type="ARBA" id="ARBA00022525"/>
    </source>
</evidence>
<dbReference type="Gene3D" id="2.30.110.50">
    <property type="match status" value="1"/>
</dbReference>
<evidence type="ECO:0000259" key="5">
    <source>
        <dbReference type="Pfam" id="PF04717"/>
    </source>
</evidence>
<sequence>MSSSNDQRSPTLVPSSDDIDSSTTGFASPPNLSQLKHRTVGVDCEAMPEILGDPLLRFYSLEGEEGLSRLFDYTLVLRTPDSRSTPSEVTANIDVKPMIGQRLTVSVQLNGADTSAAGERQISGIVTRAGFLRKEGDFYLYQLSLRPWLWLATLNTEFKIFQDLSVLEIADQILQKYPYPVEKRLDHQKYQLDSESPRNEHRRFQVQYGESDFAFLQRVLSEYGIYWCFKHLQGHHTLVLIDGPAGHQLPVSEAYHSLAYSPQAEQSDEDYLHQFSQSETLRPGRLMINDYDFTRPRANLAAVNQQPLPHPLNEVERFEWPGDYSDSKHGNLISRVRMEQIRSSGWRASARGNVRGVACGDLFRLTGHSHMEANQEYVILAALLTLRDVGEESGAQQHCECSQQLVLQPSREVYRPPAQPKPEAQGPQTATVVGPAGKEIWTDEFGRVKLQFHWDRYARGDESDSCWVRVSQAWAGQGFGSIFIPRIGQEVIVGFLNGDPDRPIVLGSLYNKQMRPPWELPANATQSGVLSRSSTGGESDNANALRFEDQKGREEVWLHAEKDQRIEVENNESTFVGNNRSEDVRKNETISIGGYKTETVALAKALTIGLGYQTTVGGAMNTTVGLTQTEQVGLSKDVRINKTFRIDAGDEFAVTVGKSSLVMKSDGTVLINGTTFEFTASGHVQVAGKVVDIN</sequence>
<dbReference type="InterPro" id="IPR050708">
    <property type="entry name" value="T6SS_VgrG/RHS"/>
</dbReference>
<feature type="compositionally biased region" description="Polar residues" evidence="4">
    <location>
        <begin position="1"/>
        <end position="14"/>
    </location>
</feature>
<dbReference type="PANTHER" id="PTHR32305">
    <property type="match status" value="1"/>
</dbReference>
<evidence type="ECO:0000256" key="4">
    <source>
        <dbReference type="SAM" id="MobiDB-lite"/>
    </source>
</evidence>
<dbReference type="InterPro" id="IPR006533">
    <property type="entry name" value="T6SS_Vgr_RhsGE"/>
</dbReference>
<name>A0ABY9M532_9BURK</name>
<dbReference type="Gene3D" id="3.55.50.10">
    <property type="entry name" value="Baseplate protein-like domains"/>
    <property type="match status" value="1"/>
</dbReference>
<dbReference type="SUPFAM" id="SSF69349">
    <property type="entry name" value="Phage fibre proteins"/>
    <property type="match status" value="1"/>
</dbReference>
<dbReference type="Gene3D" id="2.40.50.230">
    <property type="entry name" value="Gp5 N-terminal domain"/>
    <property type="match status" value="1"/>
</dbReference>
<feature type="compositionally biased region" description="Polar residues" evidence="4">
    <location>
        <begin position="21"/>
        <end position="32"/>
    </location>
</feature>
<evidence type="ECO:0000313" key="7">
    <source>
        <dbReference type="EMBL" id="WMD22109.1"/>
    </source>
</evidence>
<protein>
    <submittedName>
        <fullName evidence="7">Type VI secretion system tip protein TssI/VgrG</fullName>
    </submittedName>
</protein>
<evidence type="ECO:0000313" key="8">
    <source>
        <dbReference type="Proteomes" id="UP001234798"/>
    </source>
</evidence>
<comment type="subcellular location">
    <subcellularLocation>
        <location evidence="1">Secreted</location>
    </subcellularLocation>
</comment>
<dbReference type="Proteomes" id="UP001234798">
    <property type="component" value="Chromosome"/>
</dbReference>
<dbReference type="Pfam" id="PF05954">
    <property type="entry name" value="Phage_GPD"/>
    <property type="match status" value="1"/>
</dbReference>
<dbReference type="InterPro" id="IPR017847">
    <property type="entry name" value="T6SS_RhsGE_Vgr_subset"/>
</dbReference>
<proteinExistence type="inferred from homology"/>
<dbReference type="SUPFAM" id="SSF69255">
    <property type="entry name" value="gp5 N-terminal domain-like"/>
    <property type="match status" value="1"/>
</dbReference>
<dbReference type="Gene3D" id="4.10.220.110">
    <property type="match status" value="1"/>
</dbReference>
<keyword evidence="8" id="KW-1185">Reference proteome</keyword>
<keyword evidence="3" id="KW-0964">Secreted</keyword>
<feature type="domain" description="Gp5/Type VI secretion system Vgr protein OB-fold" evidence="5">
    <location>
        <begin position="443"/>
        <end position="510"/>
    </location>
</feature>
<reference evidence="7 8" key="1">
    <citation type="submission" date="2023-08" db="EMBL/GenBank/DDBJ databases">
        <title>Achromobacter seleniivolatilans sp. nov., isolated from seleniferous soil.</title>
        <authorList>
            <person name="Zhang S."/>
            <person name="Li K."/>
            <person name="Peng J."/>
            <person name="Zhao Q."/>
            <person name="Wang H."/>
            <person name="Guo Y."/>
        </authorList>
    </citation>
    <scope>NUCLEOTIDE SEQUENCE [LARGE SCALE GENOMIC DNA]</scope>
    <source>
        <strain evidence="7 8">R39</strain>
    </source>
</reference>
<dbReference type="InterPro" id="IPR037026">
    <property type="entry name" value="Vgr_OB-fold_dom_sf"/>
</dbReference>
<evidence type="ECO:0000256" key="1">
    <source>
        <dbReference type="ARBA" id="ARBA00004613"/>
    </source>
</evidence>
<comment type="similarity">
    <text evidence="2">Belongs to the VgrG protein family.</text>
</comment>
<dbReference type="Pfam" id="PF04717">
    <property type="entry name" value="Phage_base_V"/>
    <property type="match status" value="1"/>
</dbReference>
<evidence type="ECO:0000259" key="6">
    <source>
        <dbReference type="Pfam" id="PF22178"/>
    </source>
</evidence>
<dbReference type="InterPro" id="IPR006531">
    <property type="entry name" value="Gp5/Vgr_OB"/>
</dbReference>
<dbReference type="InterPro" id="IPR054030">
    <property type="entry name" value="Gp5_Vgr_C"/>
</dbReference>
<dbReference type="Pfam" id="PF22178">
    <property type="entry name" value="Gp5_trimer_C"/>
    <property type="match status" value="1"/>
</dbReference>
<dbReference type="RefSeq" id="WP_306946602.1">
    <property type="nucleotide sequence ID" value="NZ_CP132976.1"/>
</dbReference>
<dbReference type="PANTHER" id="PTHR32305:SF15">
    <property type="entry name" value="PROTEIN RHSA-RELATED"/>
    <property type="match status" value="1"/>
</dbReference>
<feature type="region of interest" description="Disordered" evidence="4">
    <location>
        <begin position="1"/>
        <end position="32"/>
    </location>
</feature>
<dbReference type="SUPFAM" id="SSF69279">
    <property type="entry name" value="Phage tail proteins"/>
    <property type="match status" value="2"/>
</dbReference>
<dbReference type="NCBIfam" id="TIGR03361">
    <property type="entry name" value="VI_Rhs_Vgr"/>
    <property type="match status" value="1"/>
</dbReference>
<gene>
    <name evidence="7" type="primary">tssI</name>
    <name evidence="7" type="ORF">RAS12_06965</name>
</gene>
<accession>A0ABY9M532</accession>
<dbReference type="NCBIfam" id="TIGR01646">
    <property type="entry name" value="vgr_GE"/>
    <property type="match status" value="1"/>
</dbReference>
<dbReference type="EMBL" id="CP132976">
    <property type="protein sequence ID" value="WMD22109.1"/>
    <property type="molecule type" value="Genomic_DNA"/>
</dbReference>
<organism evidence="7 8">
    <name type="scientific">Achromobacter seleniivolatilans</name>
    <dbReference type="NCBI Taxonomy" id="3047478"/>
    <lineage>
        <taxon>Bacteria</taxon>
        <taxon>Pseudomonadati</taxon>
        <taxon>Pseudomonadota</taxon>
        <taxon>Betaproteobacteria</taxon>
        <taxon>Burkholderiales</taxon>
        <taxon>Alcaligenaceae</taxon>
        <taxon>Achromobacter</taxon>
    </lineage>
</organism>